<reference evidence="4" key="1">
    <citation type="submission" date="2020-05" db="UniProtKB">
        <authorList>
            <consortium name="EnsemblMetazoa"/>
        </authorList>
    </citation>
    <scope>IDENTIFICATION</scope>
    <source>
        <strain evidence="4">USDA</strain>
    </source>
</reference>
<protein>
    <recommendedName>
        <fullName evidence="3">C-type lectin domain-containing protein</fullName>
    </recommendedName>
</protein>
<evidence type="ECO:0000256" key="1">
    <source>
        <dbReference type="ARBA" id="ARBA00023157"/>
    </source>
</evidence>
<dbReference type="PANTHER" id="PTHR22803">
    <property type="entry name" value="MANNOSE, PHOSPHOLIPASE, LECTIN RECEPTOR RELATED"/>
    <property type="match status" value="1"/>
</dbReference>
<evidence type="ECO:0000259" key="3">
    <source>
        <dbReference type="PROSITE" id="PS50041"/>
    </source>
</evidence>
<keyword evidence="2" id="KW-0732">Signal</keyword>
<dbReference type="SMART" id="SM00034">
    <property type="entry name" value="CLECT"/>
    <property type="match status" value="1"/>
</dbReference>
<dbReference type="PROSITE" id="PS50041">
    <property type="entry name" value="C_TYPE_LECTIN_2"/>
    <property type="match status" value="1"/>
</dbReference>
<dbReference type="InterPro" id="IPR001304">
    <property type="entry name" value="C-type_lectin-like"/>
</dbReference>
<dbReference type="PROSITE" id="PS00615">
    <property type="entry name" value="C_TYPE_LECTIN_1"/>
    <property type="match status" value="1"/>
</dbReference>
<organism evidence="4 5">
    <name type="scientific">Stomoxys calcitrans</name>
    <name type="common">Stable fly</name>
    <name type="synonym">Conops calcitrans</name>
    <dbReference type="NCBI Taxonomy" id="35570"/>
    <lineage>
        <taxon>Eukaryota</taxon>
        <taxon>Metazoa</taxon>
        <taxon>Ecdysozoa</taxon>
        <taxon>Arthropoda</taxon>
        <taxon>Hexapoda</taxon>
        <taxon>Insecta</taxon>
        <taxon>Pterygota</taxon>
        <taxon>Neoptera</taxon>
        <taxon>Endopterygota</taxon>
        <taxon>Diptera</taxon>
        <taxon>Brachycera</taxon>
        <taxon>Muscomorpha</taxon>
        <taxon>Muscoidea</taxon>
        <taxon>Muscidae</taxon>
        <taxon>Stomoxys</taxon>
    </lineage>
</organism>
<dbReference type="STRING" id="35570.A0A1I8PXJ6"/>
<dbReference type="Gene3D" id="3.10.100.10">
    <property type="entry name" value="Mannose-Binding Protein A, subunit A"/>
    <property type="match status" value="1"/>
</dbReference>
<evidence type="ECO:0000313" key="5">
    <source>
        <dbReference type="Proteomes" id="UP000095300"/>
    </source>
</evidence>
<dbReference type="VEuPathDB" id="VectorBase:SCAU012004"/>
<sequence length="163" mass="19224">MWTLKMYSLRFVLLVTILNCVNAEPQLHAAADGTKFYIEIDGKYNWFQALHECARRGYQLVEVHTGQKHNVLMNALDSFFGKPHNLWLGANDEYNSERDFNRPFYWASSGKRMIFSYWSSNNPDNYRNNEHCVHTWTEREHFAWNDAPCTSKMGYVCEQKTVP</sequence>
<dbReference type="Pfam" id="PF00059">
    <property type="entry name" value="Lectin_C"/>
    <property type="match status" value="1"/>
</dbReference>
<accession>A0A1I8PXJ6</accession>
<feature type="chain" id="PRO_5009327420" description="C-type lectin domain-containing protein" evidence="2">
    <location>
        <begin position="24"/>
        <end position="163"/>
    </location>
</feature>
<dbReference type="InterPro" id="IPR050111">
    <property type="entry name" value="C-type_lectin/snaclec_domain"/>
</dbReference>
<dbReference type="Proteomes" id="UP000095300">
    <property type="component" value="Unassembled WGS sequence"/>
</dbReference>
<dbReference type="CDD" id="cd00037">
    <property type="entry name" value="CLECT"/>
    <property type="match status" value="1"/>
</dbReference>
<dbReference type="SUPFAM" id="SSF56436">
    <property type="entry name" value="C-type lectin-like"/>
    <property type="match status" value="1"/>
</dbReference>
<dbReference type="InterPro" id="IPR016186">
    <property type="entry name" value="C-type_lectin-like/link_sf"/>
</dbReference>
<feature type="domain" description="C-type lectin" evidence="3">
    <location>
        <begin position="31"/>
        <end position="158"/>
    </location>
</feature>
<gene>
    <name evidence="4" type="primary">106088948</name>
</gene>
<dbReference type="OrthoDB" id="7968468at2759"/>
<evidence type="ECO:0000256" key="2">
    <source>
        <dbReference type="SAM" id="SignalP"/>
    </source>
</evidence>
<dbReference type="AlphaFoldDB" id="A0A1I8PXJ6"/>
<evidence type="ECO:0000313" key="4">
    <source>
        <dbReference type="EnsemblMetazoa" id="SCAU012004-PA"/>
    </source>
</evidence>
<name>A0A1I8PXJ6_STOCA</name>
<keyword evidence="5" id="KW-1185">Reference proteome</keyword>
<keyword evidence="1" id="KW-1015">Disulfide bond</keyword>
<feature type="signal peptide" evidence="2">
    <location>
        <begin position="1"/>
        <end position="23"/>
    </location>
</feature>
<dbReference type="InterPro" id="IPR018378">
    <property type="entry name" value="C-type_lectin_CS"/>
</dbReference>
<dbReference type="EnsemblMetazoa" id="SCAU012004-RA">
    <property type="protein sequence ID" value="SCAU012004-PA"/>
    <property type="gene ID" value="SCAU012004"/>
</dbReference>
<proteinExistence type="predicted"/>
<dbReference type="InterPro" id="IPR016187">
    <property type="entry name" value="CTDL_fold"/>
</dbReference>